<dbReference type="RefSeq" id="WP_398283321.1">
    <property type="nucleotide sequence ID" value="NZ_JBITLV010000006.1"/>
</dbReference>
<dbReference type="CDD" id="cd07067">
    <property type="entry name" value="HP_PGM_like"/>
    <property type="match status" value="1"/>
</dbReference>
<dbReference type="EMBL" id="JBITLV010000006">
    <property type="protein sequence ID" value="MFI7589030.1"/>
    <property type="molecule type" value="Genomic_DNA"/>
</dbReference>
<reference evidence="1 2" key="1">
    <citation type="submission" date="2024-10" db="EMBL/GenBank/DDBJ databases">
        <title>The Natural Products Discovery Center: Release of the First 8490 Sequenced Strains for Exploring Actinobacteria Biosynthetic Diversity.</title>
        <authorList>
            <person name="Kalkreuter E."/>
            <person name="Kautsar S.A."/>
            <person name="Yang D."/>
            <person name="Bader C.D."/>
            <person name="Teijaro C.N."/>
            <person name="Fluegel L."/>
            <person name="Davis C.M."/>
            <person name="Simpson J.R."/>
            <person name="Lauterbach L."/>
            <person name="Steele A.D."/>
            <person name="Gui C."/>
            <person name="Meng S."/>
            <person name="Li G."/>
            <person name="Viehrig K."/>
            <person name="Ye F."/>
            <person name="Su P."/>
            <person name="Kiefer A.F."/>
            <person name="Nichols A."/>
            <person name="Cepeda A.J."/>
            <person name="Yan W."/>
            <person name="Fan B."/>
            <person name="Jiang Y."/>
            <person name="Adhikari A."/>
            <person name="Zheng C.-J."/>
            <person name="Schuster L."/>
            <person name="Cowan T.M."/>
            <person name="Smanski M.J."/>
            <person name="Chevrette M.G."/>
            <person name="De Carvalho L.P.S."/>
            <person name="Shen B."/>
        </authorList>
    </citation>
    <scope>NUCLEOTIDE SEQUENCE [LARGE SCALE GENOMIC DNA]</scope>
    <source>
        <strain evidence="1 2">NPDC049639</strain>
    </source>
</reference>
<dbReference type="Proteomes" id="UP001612915">
    <property type="component" value="Unassembled WGS sequence"/>
</dbReference>
<accession>A0ABW8ARL5</accession>
<dbReference type="SMART" id="SM00855">
    <property type="entry name" value="PGAM"/>
    <property type="match status" value="1"/>
</dbReference>
<dbReference type="PANTHER" id="PTHR47623:SF1">
    <property type="entry name" value="OS09G0287300 PROTEIN"/>
    <property type="match status" value="1"/>
</dbReference>
<keyword evidence="2" id="KW-1185">Reference proteome</keyword>
<dbReference type="Gene3D" id="3.40.50.1240">
    <property type="entry name" value="Phosphoglycerate mutase-like"/>
    <property type="match status" value="1"/>
</dbReference>
<proteinExistence type="predicted"/>
<dbReference type="Pfam" id="PF00300">
    <property type="entry name" value="His_Phos_1"/>
    <property type="match status" value="1"/>
</dbReference>
<gene>
    <name evidence="1" type="ORF">ACIB24_18355</name>
</gene>
<comment type="caution">
    <text evidence="1">The sequence shown here is derived from an EMBL/GenBank/DDBJ whole genome shotgun (WGS) entry which is preliminary data.</text>
</comment>
<dbReference type="InterPro" id="IPR013078">
    <property type="entry name" value="His_Pase_superF_clade-1"/>
</dbReference>
<evidence type="ECO:0000313" key="2">
    <source>
        <dbReference type="Proteomes" id="UP001612915"/>
    </source>
</evidence>
<dbReference type="InterPro" id="IPR029033">
    <property type="entry name" value="His_PPase_superfam"/>
</dbReference>
<name>A0ABW8ARL5_9ACTN</name>
<evidence type="ECO:0000313" key="1">
    <source>
        <dbReference type="EMBL" id="MFI7589030.1"/>
    </source>
</evidence>
<protein>
    <submittedName>
        <fullName evidence="1">SixA phosphatase family protein</fullName>
    </submittedName>
</protein>
<dbReference type="PANTHER" id="PTHR47623">
    <property type="entry name" value="OS09G0287300 PROTEIN"/>
    <property type="match status" value="1"/>
</dbReference>
<dbReference type="SUPFAM" id="SSF53254">
    <property type="entry name" value="Phosphoglycerate mutase-like"/>
    <property type="match status" value="1"/>
</dbReference>
<organism evidence="1 2">
    <name type="scientific">Spongisporangium articulatum</name>
    <dbReference type="NCBI Taxonomy" id="3362603"/>
    <lineage>
        <taxon>Bacteria</taxon>
        <taxon>Bacillati</taxon>
        <taxon>Actinomycetota</taxon>
        <taxon>Actinomycetes</taxon>
        <taxon>Kineosporiales</taxon>
        <taxon>Kineosporiaceae</taxon>
        <taxon>Spongisporangium</taxon>
    </lineage>
</organism>
<sequence>MAKRTLILLRHAKSDWPYGVDDEQRPLAGRGRRDAKAAAGFLAKLPAPQLVFCSPALRTRQTWQLAGQGVAKEPPVRYEDDLYGATWKDLLNVVRVTPAWVEVVLVVGHEPTMSTTVEKLAGPGSSKPALRHVATKYPTSGIAVLAVPGRWADLRAGGAALRSFDVPRG</sequence>